<keyword evidence="3" id="KW-0813">Transport</keyword>
<dbReference type="InterPro" id="IPR017871">
    <property type="entry name" value="ABC_transporter-like_CS"/>
</dbReference>
<evidence type="ECO:0000256" key="4">
    <source>
        <dbReference type="ARBA" id="ARBA00022475"/>
    </source>
</evidence>
<evidence type="ECO:0000259" key="9">
    <source>
        <dbReference type="PROSITE" id="PS50893"/>
    </source>
</evidence>
<keyword evidence="5" id="KW-0547">Nucleotide-binding</keyword>
<dbReference type="InterPro" id="IPR003439">
    <property type="entry name" value="ABC_transporter-like_ATP-bd"/>
</dbReference>
<keyword evidence="8" id="KW-0472">Membrane</keyword>
<keyword evidence="4" id="KW-1003">Cell membrane</keyword>
<dbReference type="PROSITE" id="PS50893">
    <property type="entry name" value="ABC_TRANSPORTER_2"/>
    <property type="match status" value="2"/>
</dbReference>
<protein>
    <submittedName>
        <fullName evidence="10">Energy-coupling factor ABC transporter ATP-binding protein</fullName>
    </submittedName>
</protein>
<feature type="domain" description="ABC transporter" evidence="9">
    <location>
        <begin position="267"/>
        <end position="485"/>
    </location>
</feature>
<dbReference type="Proteomes" id="UP001524473">
    <property type="component" value="Unassembled WGS sequence"/>
</dbReference>
<dbReference type="SUPFAM" id="SSF52540">
    <property type="entry name" value="P-loop containing nucleoside triphosphate hydrolases"/>
    <property type="match status" value="2"/>
</dbReference>
<dbReference type="Gene3D" id="3.40.50.300">
    <property type="entry name" value="P-loop containing nucleotide triphosphate hydrolases"/>
    <property type="match status" value="2"/>
</dbReference>
<evidence type="ECO:0000256" key="6">
    <source>
        <dbReference type="ARBA" id="ARBA00022840"/>
    </source>
</evidence>
<keyword evidence="6 10" id="KW-0067">ATP-binding</keyword>
<dbReference type="InterPro" id="IPR027417">
    <property type="entry name" value="P-loop_NTPase"/>
</dbReference>
<keyword evidence="11" id="KW-1185">Reference proteome</keyword>
<evidence type="ECO:0000256" key="8">
    <source>
        <dbReference type="ARBA" id="ARBA00023136"/>
    </source>
</evidence>
<dbReference type="RefSeq" id="WP_256191649.1">
    <property type="nucleotide sequence ID" value="NZ_CATZHN010000006.1"/>
</dbReference>
<dbReference type="PANTHER" id="PTHR43553:SF19">
    <property type="entry name" value="HMP_THIAMINE IMPORT ATP-BINDING PROTEIN YKOD-RELATED"/>
    <property type="match status" value="1"/>
</dbReference>
<accession>A0ABT1RX61</accession>
<dbReference type="EMBL" id="JANFZH010000008">
    <property type="protein sequence ID" value="MCQ4839262.1"/>
    <property type="molecule type" value="Genomic_DNA"/>
</dbReference>
<dbReference type="PANTHER" id="PTHR43553">
    <property type="entry name" value="HEAVY METAL TRANSPORTER"/>
    <property type="match status" value="1"/>
</dbReference>
<dbReference type="GO" id="GO:0005524">
    <property type="term" value="F:ATP binding"/>
    <property type="evidence" value="ECO:0007669"/>
    <property type="project" value="UniProtKB-KW"/>
</dbReference>
<reference evidence="10 11" key="1">
    <citation type="submission" date="2022-06" db="EMBL/GenBank/DDBJ databases">
        <title>Isolation of gut microbiota from human fecal samples.</title>
        <authorList>
            <person name="Pamer E.G."/>
            <person name="Barat B."/>
            <person name="Waligurski E."/>
            <person name="Medina S."/>
            <person name="Paddock L."/>
            <person name="Mostad J."/>
        </authorList>
    </citation>
    <scope>NUCLEOTIDE SEQUENCE [LARGE SCALE GENOMIC DNA]</scope>
    <source>
        <strain evidence="10 11">DFI.9.73</strain>
    </source>
</reference>
<dbReference type="CDD" id="cd03225">
    <property type="entry name" value="ABC_cobalt_CbiO_domain1"/>
    <property type="match status" value="2"/>
</dbReference>
<name>A0ABT1RX61_9FIRM</name>
<dbReference type="SMART" id="SM00382">
    <property type="entry name" value="AAA"/>
    <property type="match status" value="2"/>
</dbReference>
<gene>
    <name evidence="10" type="ORF">NE695_04955</name>
</gene>
<evidence type="ECO:0000256" key="5">
    <source>
        <dbReference type="ARBA" id="ARBA00022741"/>
    </source>
</evidence>
<dbReference type="PROSITE" id="PS00211">
    <property type="entry name" value="ABC_TRANSPORTER_1"/>
    <property type="match status" value="2"/>
</dbReference>
<dbReference type="InterPro" id="IPR003593">
    <property type="entry name" value="AAA+_ATPase"/>
</dbReference>
<dbReference type="InterPro" id="IPR015856">
    <property type="entry name" value="ABC_transpr_CbiO/EcfA_su"/>
</dbReference>
<keyword evidence="7" id="KW-1278">Translocase</keyword>
<dbReference type="InterPro" id="IPR050095">
    <property type="entry name" value="ECF_ABC_transporter_ATP-bd"/>
</dbReference>
<organism evidence="10 11">
    <name type="scientific">Neglectibacter timonensis</name>
    <dbReference type="NCBI Taxonomy" id="1776382"/>
    <lineage>
        <taxon>Bacteria</taxon>
        <taxon>Bacillati</taxon>
        <taxon>Bacillota</taxon>
        <taxon>Clostridia</taxon>
        <taxon>Eubacteriales</taxon>
        <taxon>Oscillospiraceae</taxon>
        <taxon>Neglectibacter</taxon>
    </lineage>
</organism>
<evidence type="ECO:0000256" key="1">
    <source>
        <dbReference type="ARBA" id="ARBA00004202"/>
    </source>
</evidence>
<comment type="caution">
    <text evidence="10">The sequence shown here is derived from an EMBL/GenBank/DDBJ whole genome shotgun (WGS) entry which is preliminary data.</text>
</comment>
<dbReference type="Pfam" id="PF00005">
    <property type="entry name" value="ABC_tran"/>
    <property type="match status" value="2"/>
</dbReference>
<sequence>MAAYLELCNVSFRYLEEAQADVLQHVNFALEEGKVTVLLGASGCGKSTLALLAAGIFPENGGVMESGEIRLLGRPLAEYAIPQRTKALTVLFQNPDLQFCMDTLRKELFFCLENLSVSPEEMEARVEKFARLYGVEELLDRKLSTLSGGEKQKAALCCLLLLEPRGMILDEPFANLDPESAAGLLELLRRYRREQGATVAVIDHKLDRWLDFADEIMVLGSGGKTLARGIHPENLGEYRRLFQEEGLFFPGEPQAFEAREQSGEVVLELRDAAYGYPGRMLARGLSASFRRGSVSAILGPSGSGKTSLFSVILGQLPYSGSVQVAGMEVKKAGKKKLYREVSAVFQNPGNQFIALNVLDEVFKSLELWNPRENGEALRSRALEILDRYGLKKYRRYSPYMLSQGQQRRLAVLSVLAGGQRLLLLDEPTYGQDCRSTRAMMEQLRQLCAEGLTVVFSTHDRETACQYSDAVYELQEGGLRLWNGSIRR</sequence>
<comment type="similarity">
    <text evidence="2">Belongs to the ABC transporter superfamily.</text>
</comment>
<comment type="subcellular location">
    <subcellularLocation>
        <location evidence="1">Cell membrane</location>
        <topology evidence="1">Peripheral membrane protein</topology>
    </subcellularLocation>
</comment>
<evidence type="ECO:0000256" key="2">
    <source>
        <dbReference type="ARBA" id="ARBA00005417"/>
    </source>
</evidence>
<proteinExistence type="inferred from homology"/>
<evidence type="ECO:0000313" key="11">
    <source>
        <dbReference type="Proteomes" id="UP001524473"/>
    </source>
</evidence>
<feature type="domain" description="ABC transporter" evidence="9">
    <location>
        <begin position="5"/>
        <end position="247"/>
    </location>
</feature>
<evidence type="ECO:0000256" key="7">
    <source>
        <dbReference type="ARBA" id="ARBA00022967"/>
    </source>
</evidence>
<evidence type="ECO:0000313" key="10">
    <source>
        <dbReference type="EMBL" id="MCQ4839262.1"/>
    </source>
</evidence>
<evidence type="ECO:0000256" key="3">
    <source>
        <dbReference type="ARBA" id="ARBA00022448"/>
    </source>
</evidence>